<comment type="caution">
    <text evidence="1">The sequence shown here is derived from an EMBL/GenBank/DDBJ whole genome shotgun (WGS) entry which is preliminary data.</text>
</comment>
<dbReference type="Proteomes" id="UP001064489">
    <property type="component" value="Chromosome 5"/>
</dbReference>
<organism evidence="1 2">
    <name type="scientific">Acer negundo</name>
    <name type="common">Box elder</name>
    <dbReference type="NCBI Taxonomy" id="4023"/>
    <lineage>
        <taxon>Eukaryota</taxon>
        <taxon>Viridiplantae</taxon>
        <taxon>Streptophyta</taxon>
        <taxon>Embryophyta</taxon>
        <taxon>Tracheophyta</taxon>
        <taxon>Spermatophyta</taxon>
        <taxon>Magnoliopsida</taxon>
        <taxon>eudicotyledons</taxon>
        <taxon>Gunneridae</taxon>
        <taxon>Pentapetalae</taxon>
        <taxon>rosids</taxon>
        <taxon>malvids</taxon>
        <taxon>Sapindales</taxon>
        <taxon>Sapindaceae</taxon>
        <taxon>Hippocastanoideae</taxon>
        <taxon>Acereae</taxon>
        <taxon>Acer</taxon>
    </lineage>
</organism>
<dbReference type="AlphaFoldDB" id="A0AAD5IUP9"/>
<gene>
    <name evidence="1" type="ORF">LWI28_008845</name>
</gene>
<reference evidence="1" key="1">
    <citation type="journal article" date="2022" name="Plant J.">
        <title>Strategies of tolerance reflected in two North American maple genomes.</title>
        <authorList>
            <person name="McEvoy S.L."/>
            <person name="Sezen U.U."/>
            <person name="Trouern-Trend A."/>
            <person name="McMahon S.M."/>
            <person name="Schaberg P.G."/>
            <person name="Yang J."/>
            <person name="Wegrzyn J.L."/>
            <person name="Swenson N.G."/>
        </authorList>
    </citation>
    <scope>NUCLEOTIDE SEQUENCE</scope>
    <source>
        <strain evidence="1">91603</strain>
    </source>
</reference>
<reference evidence="1" key="2">
    <citation type="submission" date="2023-02" db="EMBL/GenBank/DDBJ databases">
        <authorList>
            <person name="Swenson N.G."/>
            <person name="Wegrzyn J.L."/>
            <person name="Mcevoy S.L."/>
        </authorList>
    </citation>
    <scope>NUCLEOTIDE SEQUENCE</scope>
    <source>
        <strain evidence="1">91603</strain>
        <tissue evidence="1">Leaf</tissue>
    </source>
</reference>
<proteinExistence type="predicted"/>
<protein>
    <submittedName>
        <fullName evidence="1">Uncharacterized protein</fullName>
    </submittedName>
</protein>
<name>A0AAD5IUP9_ACENE</name>
<dbReference type="EMBL" id="JAJSOW010000102">
    <property type="protein sequence ID" value="KAI9176931.1"/>
    <property type="molecule type" value="Genomic_DNA"/>
</dbReference>
<accession>A0AAD5IUP9</accession>
<sequence>MCRGIQEHHQANNKLTTTSLISCSSREIHVSSSHVNSSGATSGCMKLTSWLAGMSGAFYVTPVKTSLTDILLESLLKLRFQLF</sequence>
<keyword evidence="2" id="KW-1185">Reference proteome</keyword>
<evidence type="ECO:0000313" key="1">
    <source>
        <dbReference type="EMBL" id="KAI9176931.1"/>
    </source>
</evidence>
<evidence type="ECO:0000313" key="2">
    <source>
        <dbReference type="Proteomes" id="UP001064489"/>
    </source>
</evidence>